<proteinExistence type="predicted"/>
<organism evidence="2 3">
    <name type="scientific">Halorubellus litoreus</name>
    <dbReference type="NCBI Taxonomy" id="755308"/>
    <lineage>
        <taxon>Archaea</taxon>
        <taxon>Methanobacteriati</taxon>
        <taxon>Methanobacteriota</taxon>
        <taxon>Stenosarchaea group</taxon>
        <taxon>Halobacteria</taxon>
        <taxon>Halobacteriales</taxon>
        <taxon>Halorubellaceae</taxon>
        <taxon>Halorubellus</taxon>
    </lineage>
</organism>
<dbReference type="RefSeq" id="WP_336351705.1">
    <property type="nucleotide sequence ID" value="NZ_JAZAQL010000004.1"/>
</dbReference>
<gene>
    <name evidence="2" type="ORF">ACFQGB_17990</name>
</gene>
<feature type="region of interest" description="Disordered" evidence="1">
    <location>
        <begin position="1"/>
        <end position="22"/>
    </location>
</feature>
<feature type="region of interest" description="Disordered" evidence="1">
    <location>
        <begin position="34"/>
        <end position="57"/>
    </location>
</feature>
<protein>
    <submittedName>
        <fullName evidence="2">Uncharacterized protein</fullName>
    </submittedName>
</protein>
<reference evidence="2 3" key="1">
    <citation type="journal article" date="2019" name="Int. J. Syst. Evol. Microbiol.">
        <title>The Global Catalogue of Microorganisms (GCM) 10K type strain sequencing project: providing services to taxonomists for standard genome sequencing and annotation.</title>
        <authorList>
            <consortium name="The Broad Institute Genomics Platform"/>
            <consortium name="The Broad Institute Genome Sequencing Center for Infectious Disease"/>
            <person name="Wu L."/>
            <person name="Ma J."/>
        </authorList>
    </citation>
    <scope>NUCLEOTIDE SEQUENCE [LARGE SCALE GENOMIC DNA]</scope>
    <source>
        <strain evidence="2 3">GX26</strain>
    </source>
</reference>
<accession>A0ABD5VL27</accession>
<sequence length="116" mass="12644">MSEDDLAGHNSPATTRDASLTDACSLYDAGPEALYRRAPGFSRSQRSVDPDKGWYRRDCQQGFDDLEGRERGHPGGFNQGSLAARLDQTITIEHHTTTPPTTHSHPGPHTLGGDRS</sequence>
<dbReference type="Proteomes" id="UP001596395">
    <property type="component" value="Unassembled WGS sequence"/>
</dbReference>
<feature type="compositionally biased region" description="Low complexity" evidence="1">
    <location>
        <begin position="97"/>
        <end position="109"/>
    </location>
</feature>
<comment type="caution">
    <text evidence="2">The sequence shown here is derived from an EMBL/GenBank/DDBJ whole genome shotgun (WGS) entry which is preliminary data.</text>
</comment>
<evidence type="ECO:0000256" key="1">
    <source>
        <dbReference type="SAM" id="MobiDB-lite"/>
    </source>
</evidence>
<feature type="region of interest" description="Disordered" evidence="1">
    <location>
        <begin position="93"/>
        <end position="116"/>
    </location>
</feature>
<keyword evidence="3" id="KW-1185">Reference proteome</keyword>
<dbReference type="EMBL" id="JBHSXN010000004">
    <property type="protein sequence ID" value="MFC6954762.1"/>
    <property type="molecule type" value="Genomic_DNA"/>
</dbReference>
<feature type="compositionally biased region" description="Basic and acidic residues" evidence="1">
    <location>
        <begin position="46"/>
        <end position="57"/>
    </location>
</feature>
<evidence type="ECO:0000313" key="2">
    <source>
        <dbReference type="EMBL" id="MFC6954762.1"/>
    </source>
</evidence>
<evidence type="ECO:0000313" key="3">
    <source>
        <dbReference type="Proteomes" id="UP001596395"/>
    </source>
</evidence>
<dbReference type="AlphaFoldDB" id="A0ABD5VL27"/>
<name>A0ABD5VL27_9EURY</name>